<dbReference type="InterPro" id="IPR029014">
    <property type="entry name" value="NiFe-Hase_large"/>
</dbReference>
<dbReference type="PANTHER" id="PTHR43600:SF4">
    <property type="entry name" value="CYTOSOLIC NIFE-HYDROGENASE, ALPHA SUBUNIT"/>
    <property type="match status" value="1"/>
</dbReference>
<dbReference type="GO" id="GO:0016151">
    <property type="term" value="F:nickel cation binding"/>
    <property type="evidence" value="ECO:0007669"/>
    <property type="project" value="InterPro"/>
</dbReference>
<evidence type="ECO:0000256" key="1">
    <source>
        <dbReference type="PIRSR" id="PIRSR601501-1"/>
    </source>
</evidence>
<comment type="caution">
    <text evidence="2">The sequence shown here is derived from an EMBL/GenBank/DDBJ whole genome shotgun (WGS) entry which is preliminary data.</text>
</comment>
<feature type="non-terminal residue" evidence="2">
    <location>
        <position position="295"/>
    </location>
</feature>
<dbReference type="Pfam" id="PF00374">
    <property type="entry name" value="NiFeSe_Hases"/>
    <property type="match status" value="1"/>
</dbReference>
<comment type="cofactor">
    <cofactor evidence="1">
        <name>Fe cation</name>
        <dbReference type="ChEBI" id="CHEBI:24875"/>
    </cofactor>
</comment>
<proteinExistence type="predicted"/>
<keyword evidence="1" id="KW-0408">Iron</keyword>
<dbReference type="Proteomes" id="UP000886110">
    <property type="component" value="Unassembled WGS sequence"/>
</dbReference>
<dbReference type="Gene3D" id="1.10.645.10">
    <property type="entry name" value="Cytochrome-c3 Hydrogenase, chain B"/>
    <property type="match status" value="1"/>
</dbReference>
<accession>A0A7C5H5W5</accession>
<feature type="binding site" evidence="1">
    <location>
        <position position="61"/>
    </location>
    <ligand>
        <name>Ni(2+)</name>
        <dbReference type="ChEBI" id="CHEBI:49786"/>
    </ligand>
</feature>
<dbReference type="SUPFAM" id="SSF56762">
    <property type="entry name" value="HydB/Nqo4-like"/>
    <property type="match status" value="1"/>
</dbReference>
<organism evidence="2">
    <name type="scientific">candidate division WOR-3 bacterium</name>
    <dbReference type="NCBI Taxonomy" id="2052148"/>
    <lineage>
        <taxon>Bacteria</taxon>
        <taxon>Bacteria division WOR-3</taxon>
    </lineage>
</organism>
<feature type="binding site" evidence="1">
    <location>
        <position position="64"/>
    </location>
    <ligand>
        <name>Ni(2+)</name>
        <dbReference type="ChEBI" id="CHEBI:49786"/>
    </ligand>
</feature>
<dbReference type="AlphaFoldDB" id="A0A7C5H5W5"/>
<feature type="binding site" evidence="1">
    <location>
        <position position="42"/>
    </location>
    <ligand>
        <name>Mg(2+)</name>
        <dbReference type="ChEBI" id="CHEBI:18420"/>
    </ligand>
</feature>
<keyword evidence="1" id="KW-0533">Nickel</keyword>
<sequence length="295" mass="33263">MKNINIEPIARVEGHGGIRVELEKGTIKKITVDIYEGPRLIEQLVVGKTPEEDVSIVSRICAICFVSHRFAAIKGLEKCLGINPSRKTKLLRKLAHYGEIIESNALHYYLLALPDLVGFPDAISMISKFPDDVVGGLELKKFGNRVMEIVAGRRVHGENMRIGGFGSIPSDKDLLWVKKRALELIPIIESGIELWGKLSIPDFMEEDTIFSCLNPEDGKYGFDSENILISDGNELSVEDYKKLTNERVVEHSFAKRCRYKGKPYTVGAIARMINLGERLEGISKDYYEKFFNEKK</sequence>
<protein>
    <submittedName>
        <fullName evidence="2">Ni/Fe hydrogenase subunit alpha</fullName>
    </submittedName>
</protein>
<keyword evidence="1" id="KW-0479">Metal-binding</keyword>
<reference evidence="2" key="1">
    <citation type="journal article" date="2020" name="mSystems">
        <title>Genome- and Community-Level Interaction Insights into Carbon Utilization and Element Cycling Functions of Hydrothermarchaeota in Hydrothermal Sediment.</title>
        <authorList>
            <person name="Zhou Z."/>
            <person name="Liu Y."/>
            <person name="Xu W."/>
            <person name="Pan J."/>
            <person name="Luo Z.H."/>
            <person name="Li M."/>
        </authorList>
    </citation>
    <scope>NUCLEOTIDE SEQUENCE [LARGE SCALE GENOMIC DNA]</scope>
    <source>
        <strain evidence="2">HyVt-74</strain>
    </source>
</reference>
<gene>
    <name evidence="2" type="ORF">ENL19_01945</name>
</gene>
<feature type="binding site" evidence="1">
    <location>
        <position position="64"/>
    </location>
    <ligand>
        <name>Fe cation</name>
        <dbReference type="ChEBI" id="CHEBI:24875"/>
    </ligand>
</feature>
<comment type="cofactor">
    <cofactor evidence="1">
        <name>Ni(2+)</name>
        <dbReference type="ChEBI" id="CHEBI:49786"/>
    </cofactor>
</comment>
<evidence type="ECO:0000313" key="2">
    <source>
        <dbReference type="EMBL" id="HHE04807.1"/>
    </source>
</evidence>
<keyword evidence="1" id="KW-0460">Magnesium</keyword>
<dbReference type="InterPro" id="IPR001501">
    <property type="entry name" value="Ni-dep_hyd_lsu"/>
</dbReference>
<dbReference type="PANTHER" id="PTHR43600">
    <property type="entry name" value="COENZYME F420 HYDROGENASE, SUBUNIT ALPHA"/>
    <property type="match status" value="1"/>
</dbReference>
<name>A0A7C5H5W5_UNCW3</name>
<dbReference type="EMBL" id="DRTB01000144">
    <property type="protein sequence ID" value="HHE04807.1"/>
    <property type="molecule type" value="Genomic_DNA"/>
</dbReference>